<evidence type="ECO:0000256" key="10">
    <source>
        <dbReference type="ARBA" id="ARBA00023157"/>
    </source>
</evidence>
<evidence type="ECO:0000256" key="4">
    <source>
        <dbReference type="ARBA" id="ARBA00022670"/>
    </source>
</evidence>
<evidence type="ECO:0000256" key="6">
    <source>
        <dbReference type="ARBA" id="ARBA00022729"/>
    </source>
</evidence>
<keyword evidence="3" id="KW-0121">Carboxypeptidase</keyword>
<evidence type="ECO:0000259" key="13">
    <source>
        <dbReference type="PROSITE" id="PS52035"/>
    </source>
</evidence>
<organism evidence="14 15">
    <name type="scientific">Drosophila arizonae</name>
    <name type="common">Fruit fly</name>
    <dbReference type="NCBI Taxonomy" id="7263"/>
    <lineage>
        <taxon>Eukaryota</taxon>
        <taxon>Metazoa</taxon>
        <taxon>Ecdysozoa</taxon>
        <taxon>Arthropoda</taxon>
        <taxon>Hexapoda</taxon>
        <taxon>Insecta</taxon>
        <taxon>Pterygota</taxon>
        <taxon>Neoptera</taxon>
        <taxon>Endopterygota</taxon>
        <taxon>Diptera</taxon>
        <taxon>Brachycera</taxon>
        <taxon>Muscomorpha</taxon>
        <taxon>Ephydroidea</taxon>
        <taxon>Drosophilidae</taxon>
        <taxon>Drosophila</taxon>
    </lineage>
</organism>
<keyword evidence="8" id="KW-0862">Zinc</keyword>
<dbReference type="PROSITE" id="PS00132">
    <property type="entry name" value="CARBOXYPEPT_ZN_1"/>
    <property type="match status" value="1"/>
</dbReference>
<keyword evidence="6 12" id="KW-0732">Signal</keyword>
<reference evidence="14" key="2">
    <citation type="journal article" date="2016" name="G3 (Bethesda)">
        <title>Genome Evolution in Three Species of Cactophilic Drosophila.</title>
        <authorList>
            <person name="Sanchez-Flores A."/>
            <person name="Penazola F."/>
            <person name="Carpinteyro-Ponce J."/>
            <person name="Nazario-Yepiz N."/>
            <person name="Abreu-Goodger C."/>
            <person name="Machado C.A."/>
            <person name="Markow T.A."/>
        </authorList>
    </citation>
    <scope>NUCLEOTIDE SEQUENCE [LARGE SCALE GENOMIC DNA]</scope>
</reference>
<reference evidence="14" key="1">
    <citation type="journal article" date="1997" name="Nucleic Acids Res.">
        <title>tRNAscan-SE: a program for improved detection of transfer RNA genes in genomic sequence.</title>
        <authorList>
            <person name="Lowe T.M."/>
            <person name="Eddy S.R."/>
        </authorList>
    </citation>
    <scope>NUCLEOTIDE SEQUENCE [LARGE SCALE GENOMIC DNA]</scope>
</reference>
<sequence length="426" mass="48484">MSLNRWLLLAGLVLLATFGLSHAERIRYDNYRLYKATPENEDQLAMLRDLKVSSDSIIFLNSAHVVGADVHMVVAPHKIPDLLEILGKAKIKYELQSKDFQKSMDDIEGEVRPRSNASSEYNWFDYNDLEDTYAWMRSLAKQNPNIVTLIEAGKTYEGRSMLGLKIFKSGREKPGIFIEAGIHAREWIAPAAATYIINQLLTSNVPSIKQLGDNYNWYIVPHVNADGYVYSRKSDRIWRKTRKPYGVCFGADPNRNWDFYWNKWDLNNQPCNDEYAGPNAFSEIETLSLSNYIASIKDKIQLYLSFHSFSQVLIYPNGYTASPPDNIKDYQQVAKAALSAISKRYNTKYEAKSIYNFASLVSGSTLDWVYGTQGVRMTFCYELRPAAAHDSSGFLLPPSQILPTSEELLDSITAMVDQVQKLGYFN</sequence>
<feature type="chain" id="PRO_5046886981" evidence="12">
    <location>
        <begin position="24"/>
        <end position="426"/>
    </location>
</feature>
<evidence type="ECO:0000256" key="2">
    <source>
        <dbReference type="ARBA" id="ARBA00005988"/>
    </source>
</evidence>
<proteinExistence type="inferred from homology"/>
<dbReference type="RefSeq" id="XP_017869911.1">
    <property type="nucleotide sequence ID" value="XM_018014422.1"/>
</dbReference>
<dbReference type="PANTHER" id="PTHR11705">
    <property type="entry name" value="PROTEASE FAMILY M14 CARBOXYPEPTIDASE A,B"/>
    <property type="match status" value="1"/>
</dbReference>
<dbReference type="Pfam" id="PF00246">
    <property type="entry name" value="Peptidase_M14"/>
    <property type="match status" value="1"/>
</dbReference>
<dbReference type="PANTHER" id="PTHR11705:SF156">
    <property type="entry name" value="RH39904P-RELATED"/>
    <property type="match status" value="1"/>
</dbReference>
<dbReference type="Gene3D" id="3.30.70.340">
    <property type="entry name" value="Metallocarboxypeptidase-like"/>
    <property type="match status" value="1"/>
</dbReference>
<dbReference type="CDD" id="cd03860">
    <property type="entry name" value="M14_CP_A-B_like"/>
    <property type="match status" value="1"/>
</dbReference>
<dbReference type="PRINTS" id="PR00765">
    <property type="entry name" value="CRBOXYPTASEA"/>
</dbReference>
<gene>
    <name evidence="15" type="primary">LOC108618423</name>
</gene>
<dbReference type="InterPro" id="IPR057246">
    <property type="entry name" value="CARBOXYPEPT_ZN_1"/>
</dbReference>
<dbReference type="GeneID" id="108618423"/>
<feature type="signal peptide" evidence="12">
    <location>
        <begin position="1"/>
        <end position="23"/>
    </location>
</feature>
<evidence type="ECO:0000256" key="5">
    <source>
        <dbReference type="ARBA" id="ARBA00022723"/>
    </source>
</evidence>
<accession>A0ABM1PRS5</accession>
<keyword evidence="14" id="KW-1185">Reference proteome</keyword>
<keyword evidence="5" id="KW-0479">Metal-binding</keyword>
<feature type="domain" description="Peptidase M14" evidence="13">
    <location>
        <begin position="125"/>
        <end position="419"/>
    </location>
</feature>
<dbReference type="PROSITE" id="PS52035">
    <property type="entry name" value="PEPTIDASE_M14"/>
    <property type="match status" value="1"/>
</dbReference>
<evidence type="ECO:0000256" key="9">
    <source>
        <dbReference type="ARBA" id="ARBA00023049"/>
    </source>
</evidence>
<evidence type="ECO:0000256" key="8">
    <source>
        <dbReference type="ARBA" id="ARBA00022833"/>
    </source>
</evidence>
<dbReference type="InterPro" id="IPR003146">
    <property type="entry name" value="M14A_act_pep"/>
</dbReference>
<evidence type="ECO:0000256" key="11">
    <source>
        <dbReference type="PROSITE-ProRule" id="PRU01379"/>
    </source>
</evidence>
<evidence type="ECO:0000256" key="7">
    <source>
        <dbReference type="ARBA" id="ARBA00022801"/>
    </source>
</evidence>
<name>A0ABM1PRS5_DROAR</name>
<keyword evidence="4" id="KW-0645">Protease</keyword>
<protein>
    <submittedName>
        <fullName evidence="15">Zinc carboxypeptidase A 1-like</fullName>
    </submittedName>
</protein>
<comment type="similarity">
    <text evidence="2 11">Belongs to the peptidase M14 family.</text>
</comment>
<evidence type="ECO:0000313" key="15">
    <source>
        <dbReference type="RefSeq" id="XP_017869911.1"/>
    </source>
</evidence>
<evidence type="ECO:0000256" key="12">
    <source>
        <dbReference type="SAM" id="SignalP"/>
    </source>
</evidence>
<keyword evidence="9" id="KW-0482">Metalloprotease</keyword>
<dbReference type="Gene3D" id="3.40.630.10">
    <property type="entry name" value="Zn peptidases"/>
    <property type="match status" value="1"/>
</dbReference>
<dbReference type="SMART" id="SM00631">
    <property type="entry name" value="Zn_pept"/>
    <property type="match status" value="1"/>
</dbReference>
<evidence type="ECO:0000313" key="14">
    <source>
        <dbReference type="Proteomes" id="UP000694904"/>
    </source>
</evidence>
<dbReference type="Pfam" id="PF02244">
    <property type="entry name" value="Propep_M14"/>
    <property type="match status" value="1"/>
</dbReference>
<keyword evidence="7" id="KW-0378">Hydrolase</keyword>
<evidence type="ECO:0000256" key="3">
    <source>
        <dbReference type="ARBA" id="ARBA00022645"/>
    </source>
</evidence>
<evidence type="ECO:0000256" key="1">
    <source>
        <dbReference type="ARBA" id="ARBA00001947"/>
    </source>
</evidence>
<keyword evidence="10" id="KW-1015">Disulfide bond</keyword>
<dbReference type="Proteomes" id="UP000694904">
    <property type="component" value="Chromosome X"/>
</dbReference>
<dbReference type="InterPro" id="IPR036990">
    <property type="entry name" value="M14A-like_propep"/>
</dbReference>
<dbReference type="SUPFAM" id="SSF53187">
    <property type="entry name" value="Zn-dependent exopeptidases"/>
    <property type="match status" value="1"/>
</dbReference>
<feature type="active site" description="Proton donor/acceptor" evidence="11">
    <location>
        <position position="382"/>
    </location>
</feature>
<dbReference type="InterPro" id="IPR000834">
    <property type="entry name" value="Peptidase_M14"/>
</dbReference>
<reference evidence="15" key="3">
    <citation type="submission" date="2025-08" db="UniProtKB">
        <authorList>
            <consortium name="RefSeq"/>
        </authorList>
    </citation>
    <scope>IDENTIFICATION</scope>
    <source>
        <tissue evidence="15">Whole organism</tissue>
    </source>
</reference>
<dbReference type="SUPFAM" id="SSF54897">
    <property type="entry name" value="Protease propeptides/inhibitors"/>
    <property type="match status" value="1"/>
</dbReference>
<comment type="cofactor">
    <cofactor evidence="1">
        <name>Zn(2+)</name>
        <dbReference type="ChEBI" id="CHEBI:29105"/>
    </cofactor>
</comment>